<protein>
    <recommendedName>
        <fullName evidence="9">Peroxinectin</fullName>
    </recommendedName>
</protein>
<dbReference type="GO" id="GO:0006979">
    <property type="term" value="P:response to oxidative stress"/>
    <property type="evidence" value="ECO:0007669"/>
    <property type="project" value="InterPro"/>
</dbReference>
<dbReference type="PANTHER" id="PTHR11475:SF4">
    <property type="entry name" value="CHORION PEROXIDASE"/>
    <property type="match status" value="1"/>
</dbReference>
<keyword evidence="4" id="KW-0325">Glycoprotein</keyword>
<dbReference type="PROSITE" id="PS50292">
    <property type="entry name" value="PEROXIDASE_3"/>
    <property type="match status" value="1"/>
</dbReference>
<dbReference type="GO" id="GO:0004601">
    <property type="term" value="F:peroxidase activity"/>
    <property type="evidence" value="ECO:0007669"/>
    <property type="project" value="InterPro"/>
</dbReference>
<comment type="caution">
    <text evidence="7">The sequence shown here is derived from an EMBL/GenBank/DDBJ whole genome shotgun (WGS) entry which is preliminary data.</text>
</comment>
<comment type="subcellular location">
    <subcellularLocation>
        <location evidence="1">Secreted</location>
    </subcellularLocation>
</comment>
<dbReference type="SUPFAM" id="SSF48113">
    <property type="entry name" value="Heme-dependent peroxidases"/>
    <property type="match status" value="1"/>
</dbReference>
<evidence type="ECO:0008006" key="9">
    <source>
        <dbReference type="Google" id="ProtNLM"/>
    </source>
</evidence>
<dbReference type="EMBL" id="JBAMIC010000010">
    <property type="protein sequence ID" value="KAK7102281.1"/>
    <property type="molecule type" value="Genomic_DNA"/>
</dbReference>
<keyword evidence="8" id="KW-1185">Reference proteome</keyword>
<evidence type="ECO:0000256" key="5">
    <source>
        <dbReference type="PIRSR" id="PIRSR619791-2"/>
    </source>
</evidence>
<dbReference type="InterPro" id="IPR010255">
    <property type="entry name" value="Haem_peroxidase_sf"/>
</dbReference>
<dbReference type="GO" id="GO:0020037">
    <property type="term" value="F:heme binding"/>
    <property type="evidence" value="ECO:0007669"/>
    <property type="project" value="InterPro"/>
</dbReference>
<dbReference type="GO" id="GO:0046872">
    <property type="term" value="F:metal ion binding"/>
    <property type="evidence" value="ECO:0007669"/>
    <property type="project" value="UniProtKB-KW"/>
</dbReference>
<feature type="binding site" description="axial binding residue" evidence="5">
    <location>
        <position position="403"/>
    </location>
    <ligand>
        <name>heme b</name>
        <dbReference type="ChEBI" id="CHEBI:60344"/>
    </ligand>
    <ligandPart>
        <name>Fe</name>
        <dbReference type="ChEBI" id="CHEBI:18248"/>
    </ligandPart>
</feature>
<dbReference type="PRINTS" id="PR00457">
    <property type="entry name" value="ANPEROXIDASE"/>
</dbReference>
<evidence type="ECO:0000256" key="6">
    <source>
        <dbReference type="SAM" id="SignalP"/>
    </source>
</evidence>
<dbReference type="CDD" id="cd09823">
    <property type="entry name" value="peroxinectin_like"/>
    <property type="match status" value="1"/>
</dbReference>
<dbReference type="GO" id="GO:0005576">
    <property type="term" value="C:extracellular region"/>
    <property type="evidence" value="ECO:0007669"/>
    <property type="project" value="UniProtKB-SubCell"/>
</dbReference>
<evidence type="ECO:0000256" key="2">
    <source>
        <dbReference type="ARBA" id="ARBA00022525"/>
    </source>
</evidence>
<name>A0AAN9BA88_9CAEN</name>
<reference evidence="7 8" key="1">
    <citation type="submission" date="2024-02" db="EMBL/GenBank/DDBJ databases">
        <title>Chromosome-scale genome assembly of the rough periwinkle Littorina saxatilis.</title>
        <authorList>
            <person name="De Jode A."/>
            <person name="Faria R."/>
            <person name="Formenti G."/>
            <person name="Sims Y."/>
            <person name="Smith T.P."/>
            <person name="Tracey A."/>
            <person name="Wood J.M.D."/>
            <person name="Zagrodzka Z.B."/>
            <person name="Johannesson K."/>
            <person name="Butlin R.K."/>
            <person name="Leder E.H."/>
        </authorList>
    </citation>
    <scope>NUCLEOTIDE SEQUENCE [LARGE SCALE GENOMIC DNA]</scope>
    <source>
        <strain evidence="7">Snail1</strain>
        <tissue evidence="7">Muscle</tissue>
    </source>
</reference>
<dbReference type="AlphaFoldDB" id="A0AAN9BA88"/>
<keyword evidence="5" id="KW-0349">Heme</keyword>
<feature type="signal peptide" evidence="6">
    <location>
        <begin position="1"/>
        <end position="35"/>
    </location>
</feature>
<evidence type="ECO:0000313" key="7">
    <source>
        <dbReference type="EMBL" id="KAK7102281.1"/>
    </source>
</evidence>
<organism evidence="7 8">
    <name type="scientific">Littorina saxatilis</name>
    <dbReference type="NCBI Taxonomy" id="31220"/>
    <lineage>
        <taxon>Eukaryota</taxon>
        <taxon>Metazoa</taxon>
        <taxon>Spiralia</taxon>
        <taxon>Lophotrochozoa</taxon>
        <taxon>Mollusca</taxon>
        <taxon>Gastropoda</taxon>
        <taxon>Caenogastropoda</taxon>
        <taxon>Littorinimorpha</taxon>
        <taxon>Littorinoidea</taxon>
        <taxon>Littorinidae</taxon>
        <taxon>Littorina</taxon>
    </lineage>
</organism>
<dbReference type="Gene3D" id="1.10.640.10">
    <property type="entry name" value="Haem peroxidase domain superfamily, animal type"/>
    <property type="match status" value="1"/>
</dbReference>
<keyword evidence="3 6" id="KW-0732">Signal</keyword>
<evidence type="ECO:0000256" key="4">
    <source>
        <dbReference type="ARBA" id="ARBA00023180"/>
    </source>
</evidence>
<keyword evidence="5" id="KW-0408">Iron</keyword>
<dbReference type="PANTHER" id="PTHR11475">
    <property type="entry name" value="OXIDASE/PEROXIDASE"/>
    <property type="match status" value="1"/>
</dbReference>
<sequence length="639" mass="71524">MTFRFKPRMGLAVVSSHFAVCAIFLSVCLSSLTSAQQCKAPGEDVFFGLPEVVDAASTKSIPFKGSKLAQGYGICHGDPAGKYRTADGTCNNVFNHGSANRPPRRLLPNAYDDGVNAPRTRDTRGAALPAATNVSRTVHPTNDVNMRFTLMLMQWGQFIDHDLTGFPISSEVDRSIRCCGENGEVLDFRPDRECFPILLTPEDSNVRFVGNCMEFARSVAARDEAGKKIIPREQVNSVTSFMDASMVYGSSEELQRELREVTVQGTPGFLMKTSASDLLPRNPEDECIHRPGEFCFLAGDTRVNEQPGLATIHTMFVQLHNTIARDLRRVRPGDTDEDTFQVTRKIVIAIIQNIHYSEWLPLIIGRRTQRDFGILTGVRTEYVPSVDPRVTNAFSTAAFRFGHSLIPEEFVIGGRARPLRELFNRPDELFDDFNDMILSLFSPLRTQGSHVLDRFFTGEVTGHLFEPENNGKPSRGLDLVALNIQRGRDHGIPPYNKFRQFCGLPSLTKFEDLPYEVASAFRQVYNSVDDIDLFSGIMSEPRDPGQLVGGTLACLLGNQFHALKYGDRFYFETDRMPEGFTDAQLADIRRMTIAHVCCQSKRVQGVQKKGFEIPSNNNPVVGCIPLRDDFLNFTLFQEF</sequence>
<evidence type="ECO:0000256" key="3">
    <source>
        <dbReference type="ARBA" id="ARBA00022729"/>
    </source>
</evidence>
<dbReference type="InterPro" id="IPR019791">
    <property type="entry name" value="Haem_peroxidase_animal"/>
</dbReference>
<gene>
    <name evidence="7" type="ORF">V1264_020523</name>
</gene>
<proteinExistence type="predicted"/>
<feature type="chain" id="PRO_5043034930" description="Peroxinectin" evidence="6">
    <location>
        <begin position="36"/>
        <end position="639"/>
    </location>
</feature>
<dbReference type="FunFam" id="1.10.640.10:FF:000003">
    <property type="entry name" value="chorion peroxidase"/>
    <property type="match status" value="1"/>
</dbReference>
<dbReference type="InterPro" id="IPR037120">
    <property type="entry name" value="Haem_peroxidase_sf_animal"/>
</dbReference>
<dbReference type="Pfam" id="PF03098">
    <property type="entry name" value="An_peroxidase"/>
    <property type="match status" value="1"/>
</dbReference>
<keyword evidence="5" id="KW-0479">Metal-binding</keyword>
<dbReference type="Proteomes" id="UP001374579">
    <property type="component" value="Unassembled WGS sequence"/>
</dbReference>
<evidence type="ECO:0000256" key="1">
    <source>
        <dbReference type="ARBA" id="ARBA00004613"/>
    </source>
</evidence>
<evidence type="ECO:0000313" key="8">
    <source>
        <dbReference type="Proteomes" id="UP001374579"/>
    </source>
</evidence>
<keyword evidence="2" id="KW-0964">Secreted</keyword>
<accession>A0AAN9BA88</accession>